<keyword evidence="2" id="KW-0631">Potassium channel</keyword>
<protein>
    <recommendedName>
        <fullName evidence="7">Cyclic nucleotide-binding domain-containing protein</fullName>
    </recommendedName>
</protein>
<dbReference type="Gene3D" id="1.10.287.70">
    <property type="match status" value="1"/>
</dbReference>
<evidence type="ECO:0000256" key="2">
    <source>
        <dbReference type="ARBA" id="ARBA00022826"/>
    </source>
</evidence>
<keyword evidence="3" id="KW-0851">Voltage-gated channel</keyword>
<dbReference type="InterPro" id="IPR000595">
    <property type="entry name" value="cNMP-bd_dom"/>
</dbReference>
<feature type="transmembrane region" description="Helical" evidence="6">
    <location>
        <begin position="269"/>
        <end position="293"/>
    </location>
</feature>
<evidence type="ECO:0000256" key="3">
    <source>
        <dbReference type="ARBA" id="ARBA00022882"/>
    </source>
</evidence>
<organism evidence="8 9">
    <name type="scientific">Tritrichomonas musculus</name>
    <dbReference type="NCBI Taxonomy" id="1915356"/>
    <lineage>
        <taxon>Eukaryota</taxon>
        <taxon>Metamonada</taxon>
        <taxon>Parabasalia</taxon>
        <taxon>Tritrichomonadida</taxon>
        <taxon>Tritrichomonadidae</taxon>
        <taxon>Tritrichomonas</taxon>
    </lineage>
</organism>
<proteinExistence type="predicted"/>
<dbReference type="SUPFAM" id="SSF81324">
    <property type="entry name" value="Voltage-gated potassium channels"/>
    <property type="match status" value="1"/>
</dbReference>
<dbReference type="Pfam" id="PF00027">
    <property type="entry name" value="cNMP_binding"/>
    <property type="match status" value="1"/>
</dbReference>
<feature type="transmembrane region" description="Helical" evidence="6">
    <location>
        <begin position="199"/>
        <end position="219"/>
    </location>
</feature>
<dbReference type="PROSITE" id="PS50042">
    <property type="entry name" value="CNMP_BINDING_3"/>
    <property type="match status" value="1"/>
</dbReference>
<evidence type="ECO:0000256" key="4">
    <source>
        <dbReference type="ARBA" id="ARBA00022958"/>
    </source>
</evidence>
<evidence type="ECO:0000256" key="5">
    <source>
        <dbReference type="ARBA" id="ARBA00023303"/>
    </source>
</evidence>
<keyword evidence="1" id="KW-0633">Potassium transport</keyword>
<gene>
    <name evidence="8" type="ORF">M9Y10_004729</name>
</gene>
<feature type="transmembrane region" description="Helical" evidence="6">
    <location>
        <begin position="63"/>
        <end position="85"/>
    </location>
</feature>
<dbReference type="PANTHER" id="PTHR10217">
    <property type="entry name" value="VOLTAGE AND LIGAND GATED POTASSIUM CHANNEL"/>
    <property type="match status" value="1"/>
</dbReference>
<keyword evidence="3" id="KW-0813">Transport</keyword>
<dbReference type="EMBL" id="JAPFFF010000011">
    <property type="protein sequence ID" value="KAK8877966.1"/>
    <property type="molecule type" value="Genomic_DNA"/>
</dbReference>
<keyword evidence="6" id="KW-1133">Transmembrane helix</keyword>
<dbReference type="CDD" id="cd00038">
    <property type="entry name" value="CAP_ED"/>
    <property type="match status" value="1"/>
</dbReference>
<dbReference type="Gene3D" id="2.60.120.10">
    <property type="entry name" value="Jelly Rolls"/>
    <property type="match status" value="1"/>
</dbReference>
<evidence type="ECO:0000256" key="1">
    <source>
        <dbReference type="ARBA" id="ARBA00022538"/>
    </source>
</evidence>
<keyword evidence="3" id="KW-0406">Ion transport</keyword>
<dbReference type="PRINTS" id="PR01463">
    <property type="entry name" value="EAGCHANLFMLY"/>
</dbReference>
<dbReference type="PANTHER" id="PTHR10217:SF435">
    <property type="entry name" value="POTASSIUM VOLTAGE-GATED CHANNEL PROTEIN EAG"/>
    <property type="match status" value="1"/>
</dbReference>
<dbReference type="Pfam" id="PF07885">
    <property type="entry name" value="Ion_trans_2"/>
    <property type="match status" value="1"/>
</dbReference>
<sequence length="540" mass="62615">MRPRRLSAPLDLPMEQITALRGLNNQMNKALQTQSLFPDFTPSSNYDSAPMSNWSHFKRPRRFWEYLIFTVSLITPIEISFVLLFDRKITPVEYSVFFIVDIIQLLDNYVTLKTPFIKNGILVDEKLEIIKHYGIFSFILHVLASLPLGWIGVIKGDIKIYGYLSINRLFRLHQAWNSYRMINDSQTYQGIISKIYPHIMMFFFCVHCFTCVYYLIATIDGIDNSWIAGFVANGFTTTQQYVVSLYFVLTTIFTIGFGDIHPVTTTERIICILFAIVGVLFNGLIISKMVMIIRDPQKANFAKQAATVHEFLVEKGIDPTYIRHVRHFYQNRWNNTHGSPSWNEIFKDLPTSIRSAVTLEFCEKAFSKIQLFHGLRERYLLVIIDSMSSFSYCPGECIYHQGDLTTDLLIFKSGIIQIHVNGEILATSETSSNYIDCEEEFIFNEPRKKTVIAISFVEGWKIEREHFVAILASNTHLRQIAFMNVKHQFHVKVQEKNLTEDKLWGVVNEPFDINDEESEHVIPSEDDFLYVDDEKDQESI</sequence>
<dbReference type="InterPro" id="IPR013099">
    <property type="entry name" value="K_chnl_dom"/>
</dbReference>
<dbReference type="InterPro" id="IPR003938">
    <property type="entry name" value="K_chnl_volt-dep_EAG/ELK/ERG"/>
</dbReference>
<dbReference type="SUPFAM" id="SSF51206">
    <property type="entry name" value="cAMP-binding domain-like"/>
    <property type="match status" value="1"/>
</dbReference>
<accession>A0ABR2JJD6</accession>
<feature type="domain" description="Cyclic nucleotide-binding" evidence="7">
    <location>
        <begin position="371"/>
        <end position="488"/>
    </location>
</feature>
<keyword evidence="6" id="KW-0812">Transmembrane</keyword>
<dbReference type="Proteomes" id="UP001470230">
    <property type="component" value="Unassembled WGS sequence"/>
</dbReference>
<feature type="transmembrane region" description="Helical" evidence="6">
    <location>
        <begin position="133"/>
        <end position="154"/>
    </location>
</feature>
<keyword evidence="4" id="KW-0630">Potassium</keyword>
<dbReference type="InterPro" id="IPR014710">
    <property type="entry name" value="RmlC-like_jellyroll"/>
</dbReference>
<evidence type="ECO:0000259" key="7">
    <source>
        <dbReference type="PROSITE" id="PS50042"/>
    </source>
</evidence>
<reference evidence="8 9" key="1">
    <citation type="submission" date="2024-04" db="EMBL/GenBank/DDBJ databases">
        <title>Tritrichomonas musculus Genome.</title>
        <authorList>
            <person name="Alves-Ferreira E."/>
            <person name="Grigg M."/>
            <person name="Lorenzi H."/>
            <person name="Galac M."/>
        </authorList>
    </citation>
    <scope>NUCLEOTIDE SEQUENCE [LARGE SCALE GENOMIC DNA]</scope>
    <source>
        <strain evidence="8 9">EAF2021</strain>
    </source>
</reference>
<dbReference type="InterPro" id="IPR018490">
    <property type="entry name" value="cNMP-bd_dom_sf"/>
</dbReference>
<dbReference type="InterPro" id="IPR050818">
    <property type="entry name" value="KCNH_animal-type"/>
</dbReference>
<evidence type="ECO:0000313" key="8">
    <source>
        <dbReference type="EMBL" id="KAK8877966.1"/>
    </source>
</evidence>
<comment type="caution">
    <text evidence="8">The sequence shown here is derived from an EMBL/GenBank/DDBJ whole genome shotgun (WGS) entry which is preliminary data.</text>
</comment>
<name>A0ABR2JJD6_9EUKA</name>
<keyword evidence="5" id="KW-0407">Ion channel</keyword>
<keyword evidence="9" id="KW-1185">Reference proteome</keyword>
<evidence type="ECO:0000256" key="6">
    <source>
        <dbReference type="SAM" id="Phobius"/>
    </source>
</evidence>
<feature type="transmembrane region" description="Helical" evidence="6">
    <location>
        <begin position="239"/>
        <end position="257"/>
    </location>
</feature>
<keyword evidence="6" id="KW-0472">Membrane</keyword>
<dbReference type="Gene3D" id="1.10.287.630">
    <property type="entry name" value="Helix hairpin bin"/>
    <property type="match status" value="1"/>
</dbReference>
<evidence type="ECO:0000313" key="9">
    <source>
        <dbReference type="Proteomes" id="UP001470230"/>
    </source>
</evidence>